<protein>
    <recommendedName>
        <fullName evidence="2">Beta-retroviral matrix protein domain-containing protein</fullName>
    </recommendedName>
</protein>
<dbReference type="Gene3D" id="1.10.150.490">
    <property type="entry name" value="Retroviral GAG p10 protein"/>
    <property type="match status" value="1"/>
</dbReference>
<sequence length="246" mass="27851">MGHASSKDLYVRGLKKVLAARGSRVSKEQLDKFLEFVKEVCPWFPDEGTISLETWEKVGERLQGYYSVQGPRRVPVETFGLWTLIRDCLDLKREGCKLERVKQAGNEETLPFAASLEELGEREVADYAEKTFPSAASPEEKEEGKGVRYAEGLAKHNKEPVSQKPPDKHWEDLDPQDQEDLVVAAAHKSRRLANPMFTLAEQIKITQRQLVELKVAVSKENCPLGPQISLRNQWDPRGKDPPARIC</sequence>
<dbReference type="EMBL" id="JACAGC010000006">
    <property type="protein sequence ID" value="KAF6361708.1"/>
    <property type="molecule type" value="Genomic_DNA"/>
</dbReference>
<dbReference type="PANTHER" id="PTHR40389:SF3">
    <property type="entry name" value="IGE-BINDING PROTEIN"/>
    <property type="match status" value="1"/>
</dbReference>
<dbReference type="InterPro" id="IPR038124">
    <property type="entry name" value="B_retro_matrix_sf"/>
</dbReference>
<feature type="region of interest" description="Disordered" evidence="1">
    <location>
        <begin position="225"/>
        <end position="246"/>
    </location>
</feature>
<name>A0A7J7YIR2_RHIFE</name>
<evidence type="ECO:0000259" key="2">
    <source>
        <dbReference type="Pfam" id="PF02337"/>
    </source>
</evidence>
<dbReference type="GO" id="GO:0005198">
    <property type="term" value="F:structural molecule activity"/>
    <property type="evidence" value="ECO:0007669"/>
    <property type="project" value="InterPro"/>
</dbReference>
<dbReference type="Proteomes" id="UP000585614">
    <property type="component" value="Unassembled WGS sequence"/>
</dbReference>
<evidence type="ECO:0000313" key="4">
    <source>
        <dbReference type="Proteomes" id="UP000585614"/>
    </source>
</evidence>
<evidence type="ECO:0000313" key="3">
    <source>
        <dbReference type="EMBL" id="KAF6361708.1"/>
    </source>
</evidence>
<gene>
    <name evidence="3" type="ORF">mRhiFer1_009936</name>
</gene>
<accession>A0A7J7YIR2</accession>
<dbReference type="InterPro" id="IPR010999">
    <property type="entry name" value="Retrovr_matrix"/>
</dbReference>
<reference evidence="3 4" key="1">
    <citation type="journal article" date="2020" name="Nature">
        <title>Six reference-quality genomes reveal evolution of bat adaptations.</title>
        <authorList>
            <person name="Jebb D."/>
            <person name="Huang Z."/>
            <person name="Pippel M."/>
            <person name="Hughes G.M."/>
            <person name="Lavrichenko K."/>
            <person name="Devanna P."/>
            <person name="Winkler S."/>
            <person name="Jermiin L.S."/>
            <person name="Skirmuntt E.C."/>
            <person name="Katzourakis A."/>
            <person name="Burkitt-Gray L."/>
            <person name="Ray D.A."/>
            <person name="Sullivan K.A.M."/>
            <person name="Roscito J.G."/>
            <person name="Kirilenko B.M."/>
            <person name="Davalos L.M."/>
            <person name="Corthals A.P."/>
            <person name="Power M.L."/>
            <person name="Jones G."/>
            <person name="Ransome R.D."/>
            <person name="Dechmann D.K.N."/>
            <person name="Locatelli A.G."/>
            <person name="Puechmaille S.J."/>
            <person name="Fedrigo O."/>
            <person name="Jarvis E.D."/>
            <person name="Hiller M."/>
            <person name="Vernes S.C."/>
            <person name="Myers E.W."/>
            <person name="Teeling E.C."/>
        </authorList>
    </citation>
    <scope>NUCLEOTIDE SEQUENCE [LARGE SCALE GENOMIC DNA]</scope>
    <source>
        <strain evidence="3">MRhiFer1</strain>
        <tissue evidence="3">Lung</tissue>
    </source>
</reference>
<comment type="caution">
    <text evidence="3">The sequence shown here is derived from an EMBL/GenBank/DDBJ whole genome shotgun (WGS) entry which is preliminary data.</text>
</comment>
<feature type="domain" description="Beta-retroviral matrix protein" evidence="2">
    <location>
        <begin position="7"/>
        <end position="90"/>
    </location>
</feature>
<proteinExistence type="predicted"/>
<dbReference type="Pfam" id="PF02337">
    <property type="entry name" value="Gag_p10"/>
    <property type="match status" value="1"/>
</dbReference>
<dbReference type="InterPro" id="IPR050195">
    <property type="entry name" value="Primate_lentivir_Gag_pol-like"/>
</dbReference>
<organism evidence="3 4">
    <name type="scientific">Rhinolophus ferrumequinum</name>
    <name type="common">Greater horseshoe bat</name>
    <dbReference type="NCBI Taxonomy" id="59479"/>
    <lineage>
        <taxon>Eukaryota</taxon>
        <taxon>Metazoa</taxon>
        <taxon>Chordata</taxon>
        <taxon>Craniata</taxon>
        <taxon>Vertebrata</taxon>
        <taxon>Euteleostomi</taxon>
        <taxon>Mammalia</taxon>
        <taxon>Eutheria</taxon>
        <taxon>Laurasiatheria</taxon>
        <taxon>Chiroptera</taxon>
        <taxon>Yinpterochiroptera</taxon>
        <taxon>Rhinolophoidea</taxon>
        <taxon>Rhinolophidae</taxon>
        <taxon>Rhinolophinae</taxon>
        <taxon>Rhinolophus</taxon>
    </lineage>
</organism>
<evidence type="ECO:0000256" key="1">
    <source>
        <dbReference type="SAM" id="MobiDB-lite"/>
    </source>
</evidence>
<dbReference type="PANTHER" id="PTHR40389">
    <property type="entry name" value="ENDOGENOUS RETROVIRUS GROUP K MEMBER 24 GAG POLYPROTEIN-RELATED"/>
    <property type="match status" value="1"/>
</dbReference>
<dbReference type="AlphaFoldDB" id="A0A7J7YIR2"/>
<dbReference type="InterPro" id="IPR003322">
    <property type="entry name" value="B_retro_matrix"/>
</dbReference>
<feature type="compositionally biased region" description="Basic and acidic residues" evidence="1">
    <location>
        <begin position="234"/>
        <end position="246"/>
    </location>
</feature>
<dbReference type="SUPFAM" id="SSF47836">
    <property type="entry name" value="Retroviral matrix proteins"/>
    <property type="match status" value="1"/>
</dbReference>